<name>A0ABR1RX64_9PEZI</name>
<evidence type="ECO:0000313" key="1">
    <source>
        <dbReference type="EMBL" id="KAK8022495.1"/>
    </source>
</evidence>
<comment type="caution">
    <text evidence="1">The sequence shown here is derived from an EMBL/GenBank/DDBJ whole genome shotgun (WGS) entry which is preliminary data.</text>
</comment>
<gene>
    <name evidence="1" type="ORF">PG993_013262</name>
</gene>
<sequence>MLSEKPTKQITVDELERQFSKLSLKVEHAHEEVKASKGYQQEPMMEMPMLRRQDTKKAIINEIDQLVDRCKKFQASMDRKIERLEAEETESKLDGLLNFVLRWL</sequence>
<evidence type="ECO:0000313" key="2">
    <source>
        <dbReference type="Proteomes" id="UP001444661"/>
    </source>
</evidence>
<accession>A0ABR1RX64</accession>
<protein>
    <submittedName>
        <fullName evidence="1">Uncharacterized protein</fullName>
    </submittedName>
</protein>
<dbReference type="Proteomes" id="UP001444661">
    <property type="component" value="Unassembled WGS sequence"/>
</dbReference>
<organism evidence="1 2">
    <name type="scientific">Apiospora rasikravindrae</name>
    <dbReference type="NCBI Taxonomy" id="990691"/>
    <lineage>
        <taxon>Eukaryota</taxon>
        <taxon>Fungi</taxon>
        <taxon>Dikarya</taxon>
        <taxon>Ascomycota</taxon>
        <taxon>Pezizomycotina</taxon>
        <taxon>Sordariomycetes</taxon>
        <taxon>Xylariomycetidae</taxon>
        <taxon>Amphisphaeriales</taxon>
        <taxon>Apiosporaceae</taxon>
        <taxon>Apiospora</taxon>
    </lineage>
</organism>
<dbReference type="EMBL" id="JAQQWK010000012">
    <property type="protein sequence ID" value="KAK8022495.1"/>
    <property type="molecule type" value="Genomic_DNA"/>
</dbReference>
<reference evidence="1 2" key="1">
    <citation type="submission" date="2023-01" db="EMBL/GenBank/DDBJ databases">
        <title>Analysis of 21 Apiospora genomes using comparative genomics revels a genus with tremendous synthesis potential of carbohydrate active enzymes and secondary metabolites.</title>
        <authorList>
            <person name="Sorensen T."/>
        </authorList>
    </citation>
    <scope>NUCLEOTIDE SEQUENCE [LARGE SCALE GENOMIC DNA]</scope>
    <source>
        <strain evidence="1 2">CBS 33761</strain>
    </source>
</reference>
<proteinExistence type="predicted"/>
<keyword evidence="2" id="KW-1185">Reference proteome</keyword>